<dbReference type="InterPro" id="IPR020846">
    <property type="entry name" value="MFS_dom"/>
</dbReference>
<feature type="transmembrane region" description="Helical" evidence="4">
    <location>
        <begin position="274"/>
        <end position="293"/>
    </location>
</feature>
<keyword evidence="3 4" id="KW-0472">Membrane</keyword>
<feature type="transmembrane region" description="Helical" evidence="4">
    <location>
        <begin position="364"/>
        <end position="385"/>
    </location>
</feature>
<feature type="transmembrane region" description="Helical" evidence="4">
    <location>
        <begin position="299"/>
        <end position="318"/>
    </location>
</feature>
<feature type="domain" description="Major facilitator superfamily (MFS) profile" evidence="5">
    <location>
        <begin position="11"/>
        <end position="389"/>
    </location>
</feature>
<accession>A0A840UL97</accession>
<dbReference type="GO" id="GO:0022857">
    <property type="term" value="F:transmembrane transporter activity"/>
    <property type="evidence" value="ECO:0007669"/>
    <property type="project" value="InterPro"/>
</dbReference>
<dbReference type="SUPFAM" id="SSF103473">
    <property type="entry name" value="MFS general substrate transporter"/>
    <property type="match status" value="1"/>
</dbReference>
<evidence type="ECO:0000313" key="6">
    <source>
        <dbReference type="EMBL" id="MBB5347087.1"/>
    </source>
</evidence>
<dbReference type="Gene3D" id="1.20.1250.20">
    <property type="entry name" value="MFS general substrate transporter like domains"/>
    <property type="match status" value="2"/>
</dbReference>
<dbReference type="PANTHER" id="PTHR23518:SF2">
    <property type="entry name" value="MAJOR FACILITATOR SUPERFAMILY TRANSPORTER"/>
    <property type="match status" value="1"/>
</dbReference>
<dbReference type="EMBL" id="JACHEO010000002">
    <property type="protein sequence ID" value="MBB5347087.1"/>
    <property type="molecule type" value="Genomic_DNA"/>
</dbReference>
<evidence type="ECO:0000256" key="4">
    <source>
        <dbReference type="SAM" id="Phobius"/>
    </source>
</evidence>
<feature type="transmembrane region" description="Helical" evidence="4">
    <location>
        <begin position="81"/>
        <end position="106"/>
    </location>
</feature>
<evidence type="ECO:0000259" key="5">
    <source>
        <dbReference type="PROSITE" id="PS50850"/>
    </source>
</evidence>
<dbReference type="Proteomes" id="UP000539642">
    <property type="component" value="Unassembled WGS sequence"/>
</dbReference>
<name>A0A840UL97_9BACT</name>
<keyword evidence="2 4" id="KW-1133">Transmembrane helix</keyword>
<dbReference type="InterPro" id="IPR011701">
    <property type="entry name" value="MFS"/>
</dbReference>
<dbReference type="AlphaFoldDB" id="A0A840UL97"/>
<dbReference type="CDD" id="cd17370">
    <property type="entry name" value="MFS_MJ1317_like"/>
    <property type="match status" value="1"/>
</dbReference>
<evidence type="ECO:0000256" key="2">
    <source>
        <dbReference type="ARBA" id="ARBA00022989"/>
    </source>
</evidence>
<reference evidence="6 7" key="1">
    <citation type="submission" date="2020-08" db="EMBL/GenBank/DDBJ databases">
        <title>Genomic Encyclopedia of Type Strains, Phase IV (KMG-IV): sequencing the most valuable type-strain genomes for metagenomic binning, comparative biology and taxonomic classification.</title>
        <authorList>
            <person name="Goeker M."/>
        </authorList>
    </citation>
    <scope>NUCLEOTIDE SEQUENCE [LARGE SCALE GENOMIC DNA]</scope>
    <source>
        <strain evidence="6 7">DSM 28570</strain>
    </source>
</reference>
<dbReference type="PANTHER" id="PTHR23518">
    <property type="entry name" value="C-METHYLTRANSFERASE"/>
    <property type="match status" value="1"/>
</dbReference>
<keyword evidence="1 4" id="KW-0812">Transmembrane</keyword>
<evidence type="ECO:0000256" key="3">
    <source>
        <dbReference type="ARBA" id="ARBA00023136"/>
    </source>
</evidence>
<dbReference type="RefSeq" id="WP_183348516.1">
    <property type="nucleotide sequence ID" value="NZ_JACHEO010000002.1"/>
</dbReference>
<dbReference type="InterPro" id="IPR036259">
    <property type="entry name" value="MFS_trans_sf"/>
</dbReference>
<feature type="transmembrane region" description="Helical" evidence="4">
    <location>
        <begin position="338"/>
        <end position="358"/>
    </location>
</feature>
<evidence type="ECO:0000313" key="7">
    <source>
        <dbReference type="Proteomes" id="UP000539642"/>
    </source>
</evidence>
<feature type="transmembrane region" description="Helical" evidence="4">
    <location>
        <begin position="215"/>
        <end position="236"/>
    </location>
</feature>
<dbReference type="Pfam" id="PF07690">
    <property type="entry name" value="MFS_1"/>
    <property type="match status" value="1"/>
</dbReference>
<evidence type="ECO:0000256" key="1">
    <source>
        <dbReference type="ARBA" id="ARBA00022692"/>
    </source>
</evidence>
<sequence length="412" mass="44528">MFGTLRRLPQAVWLVGLISLVNDAASDMLYPLIPLYLASVLMAGPKALGIIEGIAEATASILKLFSGIIVDYTRRSKVWIVFGYALAGFGRPLIAFISSWPLLLAIRFADRVGKGLRTSPRDALLAASAGPDMRGLAFGLHRAMDNAGAVLGPVVAALLLGIGMSLKDIFLWSVVPAVLCLGLALKIREPEKIPRGPAVEISWRLHDMPPAFRRYLVIVGIFALGNSSNMFLLLRAQELGVPQAQVPLLWAAVSAVAMLFSTPLSALSDRWGRVRLLLAGYLAYGVSYLAMGLMRGNGLGLYALFAFYGLFMAATEGVEKAMVADLAPEGRRGTAFGWFNLIAGLMLLPASILFGWLYERFSSLSAFTFSGGCSIIAALLLVSWFRPGRQGKWGEDCPCNSDANITKREQRI</sequence>
<comment type="caution">
    <text evidence="6">The sequence shown here is derived from an EMBL/GenBank/DDBJ whole genome shotgun (WGS) entry which is preliminary data.</text>
</comment>
<gene>
    <name evidence="6" type="ORF">HNQ81_000797</name>
</gene>
<organism evidence="6 7">
    <name type="scientific">Desulfoprunum benzoelyticum</name>
    <dbReference type="NCBI Taxonomy" id="1506996"/>
    <lineage>
        <taxon>Bacteria</taxon>
        <taxon>Pseudomonadati</taxon>
        <taxon>Thermodesulfobacteriota</taxon>
        <taxon>Desulfobulbia</taxon>
        <taxon>Desulfobulbales</taxon>
        <taxon>Desulfobulbaceae</taxon>
        <taxon>Desulfoprunum</taxon>
    </lineage>
</organism>
<feature type="transmembrane region" description="Helical" evidence="4">
    <location>
        <begin position="143"/>
        <end position="163"/>
    </location>
</feature>
<feature type="transmembrane region" description="Helical" evidence="4">
    <location>
        <begin position="248"/>
        <end position="267"/>
    </location>
</feature>
<keyword evidence="7" id="KW-1185">Reference proteome</keyword>
<dbReference type="PROSITE" id="PS50850">
    <property type="entry name" value="MFS"/>
    <property type="match status" value="1"/>
</dbReference>
<proteinExistence type="predicted"/>
<feature type="transmembrane region" description="Helical" evidence="4">
    <location>
        <begin position="12"/>
        <end position="33"/>
    </location>
</feature>
<protein>
    <submittedName>
        <fullName evidence="6">MFS family permease</fullName>
    </submittedName>
</protein>